<sequence length="223" mass="24455">MTDEREAAGEKVLAKLAAEADRQDWDAVLQAFQTVDAVVKHPAGYFSQSASELLAQVAARAVEAGRLEVAATLCVEDEQALLGGPREVIRALREGDAELALGLLKEHAVLGSMVGVTHGNDLVTRAPRLFDEAAKVARRRVEKGSKAHGDLQILALHTLLEGREAEARQHLNTLLREMSPSRAKRMASSFEKWVEDAHDLTEARRELAGRSLLRHIEYAKVAR</sequence>
<dbReference type="Proteomes" id="UP001611383">
    <property type="component" value="Chromosome"/>
</dbReference>
<evidence type="ECO:0000313" key="2">
    <source>
        <dbReference type="Proteomes" id="UP001611383"/>
    </source>
</evidence>
<dbReference type="EMBL" id="CP043494">
    <property type="protein sequence ID" value="WNG51427.1"/>
    <property type="molecule type" value="Genomic_DNA"/>
</dbReference>
<keyword evidence="2" id="KW-1185">Reference proteome</keyword>
<organism evidence="1 2">
    <name type="scientific">Archangium minus</name>
    <dbReference type="NCBI Taxonomy" id="83450"/>
    <lineage>
        <taxon>Bacteria</taxon>
        <taxon>Pseudomonadati</taxon>
        <taxon>Myxococcota</taxon>
        <taxon>Myxococcia</taxon>
        <taxon>Myxococcales</taxon>
        <taxon>Cystobacterineae</taxon>
        <taxon>Archangiaceae</taxon>
        <taxon>Archangium</taxon>
    </lineage>
</organism>
<gene>
    <name evidence="1" type="ORF">F0U60_50345</name>
</gene>
<protein>
    <submittedName>
        <fullName evidence="1">Uncharacterized protein</fullName>
    </submittedName>
</protein>
<proteinExistence type="predicted"/>
<reference evidence="1 2" key="1">
    <citation type="submission" date="2019-08" db="EMBL/GenBank/DDBJ databases">
        <title>Archangium and Cystobacter genomes.</title>
        <authorList>
            <person name="Chen I.-C.K."/>
            <person name="Wielgoss S."/>
        </authorList>
    </citation>
    <scope>NUCLEOTIDE SEQUENCE [LARGE SCALE GENOMIC DNA]</scope>
    <source>
        <strain evidence="1 2">Cbm 6</strain>
    </source>
</reference>
<evidence type="ECO:0000313" key="1">
    <source>
        <dbReference type="EMBL" id="WNG51427.1"/>
    </source>
</evidence>
<name>A0ABY9X7P7_9BACT</name>
<accession>A0ABY9X7P7</accession>